<comment type="caution">
    <text evidence="3">The sequence shown here is derived from an EMBL/GenBank/DDBJ whole genome shotgun (WGS) entry which is preliminary data.</text>
</comment>
<dbReference type="RefSeq" id="WP_386054185.1">
    <property type="nucleotide sequence ID" value="NZ_JBHTKH010000015.1"/>
</dbReference>
<reference evidence="4" key="1">
    <citation type="journal article" date="2019" name="Int. J. Syst. Evol. Microbiol.">
        <title>The Global Catalogue of Microorganisms (GCM) 10K type strain sequencing project: providing services to taxonomists for standard genome sequencing and annotation.</title>
        <authorList>
            <consortium name="The Broad Institute Genomics Platform"/>
            <consortium name="The Broad Institute Genome Sequencing Center for Infectious Disease"/>
            <person name="Wu L."/>
            <person name="Ma J."/>
        </authorList>
    </citation>
    <scope>NUCLEOTIDE SEQUENCE [LARGE SCALE GENOMIC DNA]</scope>
    <source>
        <strain evidence="4">CCUG 57508</strain>
    </source>
</reference>
<protein>
    <submittedName>
        <fullName evidence="3">PQQ-dependent sugar dehydrogenase</fullName>
    </submittedName>
</protein>
<evidence type="ECO:0000313" key="4">
    <source>
        <dbReference type="Proteomes" id="UP001597046"/>
    </source>
</evidence>
<feature type="chain" id="PRO_5046951330" evidence="1">
    <location>
        <begin position="37"/>
        <end position="488"/>
    </location>
</feature>
<feature type="signal peptide" evidence="1">
    <location>
        <begin position="1"/>
        <end position="36"/>
    </location>
</feature>
<accession>A0ABW3N1D5</accession>
<evidence type="ECO:0000256" key="1">
    <source>
        <dbReference type="SAM" id="SignalP"/>
    </source>
</evidence>
<organism evidence="3 4">
    <name type="scientific">Terrabacter terrigena</name>
    <dbReference type="NCBI Taxonomy" id="574718"/>
    <lineage>
        <taxon>Bacteria</taxon>
        <taxon>Bacillati</taxon>
        <taxon>Actinomycetota</taxon>
        <taxon>Actinomycetes</taxon>
        <taxon>Micrococcales</taxon>
        <taxon>Intrasporangiaceae</taxon>
        <taxon>Terrabacter</taxon>
    </lineage>
</organism>
<dbReference type="Gene3D" id="2.120.10.30">
    <property type="entry name" value="TolB, C-terminal domain"/>
    <property type="match status" value="1"/>
</dbReference>
<keyword evidence="1" id="KW-0732">Signal</keyword>
<dbReference type="PANTHER" id="PTHR19328">
    <property type="entry name" value="HEDGEHOG-INTERACTING PROTEIN"/>
    <property type="match status" value="1"/>
</dbReference>
<gene>
    <name evidence="3" type="ORF">ACFQ2V_17670</name>
</gene>
<dbReference type="EMBL" id="JBHTKH010000015">
    <property type="protein sequence ID" value="MFD1056143.1"/>
    <property type="molecule type" value="Genomic_DNA"/>
</dbReference>
<dbReference type="InterPro" id="IPR012938">
    <property type="entry name" value="Glc/Sorbosone_DH"/>
</dbReference>
<dbReference type="Pfam" id="PF07995">
    <property type="entry name" value="GSDH"/>
    <property type="match status" value="1"/>
</dbReference>
<dbReference type="SUPFAM" id="SSF50952">
    <property type="entry name" value="Soluble quinoprotein glucose dehydrogenase"/>
    <property type="match status" value="1"/>
</dbReference>
<dbReference type="Proteomes" id="UP001597046">
    <property type="component" value="Unassembled WGS sequence"/>
</dbReference>
<evidence type="ECO:0000259" key="2">
    <source>
        <dbReference type="Pfam" id="PF07995"/>
    </source>
</evidence>
<keyword evidence="4" id="KW-1185">Reference proteome</keyword>
<dbReference type="InterPro" id="IPR011042">
    <property type="entry name" value="6-blade_b-propeller_TolB-like"/>
</dbReference>
<proteinExistence type="predicted"/>
<evidence type="ECO:0000313" key="3">
    <source>
        <dbReference type="EMBL" id="MFD1056143.1"/>
    </source>
</evidence>
<feature type="domain" description="Glucose/Sorbosone dehydrogenase" evidence="2">
    <location>
        <begin position="209"/>
        <end position="415"/>
    </location>
</feature>
<name>A0ABW3N1D5_9MICO</name>
<dbReference type="PANTHER" id="PTHR19328:SF75">
    <property type="entry name" value="ALDOSE SUGAR DEHYDROGENASE YLII"/>
    <property type="match status" value="1"/>
</dbReference>
<dbReference type="InterPro" id="IPR011041">
    <property type="entry name" value="Quinoprot_gluc/sorb_DH_b-prop"/>
</dbReference>
<sequence length="488" mass="51516">MRRDSRAPSQRRGWFATVGLSCVVALTAAAPAIASAAHEPLGDPVPDVRPGPVQVALTTVTNGVFAPVAGITAAGHPTKLFVVDQVGFLWDVPVGNRAQWPVTPTKVLDVSDLVVGPSRDGDERGFLGAAFSPGFAQNGLLYTYTSEAADGTADYKVPVSTAACALVLPPDHQSMIREWRVTYTPGGGLVVDRTAPGQGRRVFSFDQPQFNHNGGDLDFGPDGLLYITSGDGGGKDDQDCQTDFDARPMFGHPGDGNGQNLSTPLGKILRIDPAARTSRNGQYAIPATNPFVGAPGAAPEVYAYGFRNPFRASFDGGALWAGDVGQNDVEEVDRVVAGGNYGWRLREGAFGFDPAGFQSKGFKSDAFVFAQPPQAGLVDPVANYDHDDGSAVIGGFVYRGTAMPALTGTYVFGDFTRRLNNRHGRIFGVDVTNPSPVTAANVINELRDGPIDAGITGFGQDNARELYVLTVNRDGTGGAVMRLDQARP</sequence>